<dbReference type="GO" id="GO:0046872">
    <property type="term" value="F:metal ion binding"/>
    <property type="evidence" value="ECO:0007669"/>
    <property type="project" value="UniProtKB-KW"/>
</dbReference>
<dbReference type="PRINTS" id="PR00473">
    <property type="entry name" value="GALCTOKINASE"/>
</dbReference>
<feature type="domain" description="GHMP kinase C-terminal" evidence="13">
    <location>
        <begin position="286"/>
        <end position="368"/>
    </location>
</feature>
<evidence type="ECO:0000256" key="3">
    <source>
        <dbReference type="ARBA" id="ARBA00022723"/>
    </source>
</evidence>
<keyword evidence="2" id="KW-0808">Transferase</keyword>
<evidence type="ECO:0000256" key="2">
    <source>
        <dbReference type="ARBA" id="ARBA00022679"/>
    </source>
</evidence>
<comment type="similarity">
    <text evidence="1">Belongs to the GHMP kinase family. GalK subfamily.</text>
</comment>
<organism evidence="15 16">
    <name type="scientific">Brachyspira suanatina</name>
    <dbReference type="NCBI Taxonomy" id="381802"/>
    <lineage>
        <taxon>Bacteria</taxon>
        <taxon>Pseudomonadati</taxon>
        <taxon>Spirochaetota</taxon>
        <taxon>Spirochaetia</taxon>
        <taxon>Brachyspirales</taxon>
        <taxon>Brachyspiraceae</taxon>
        <taxon>Brachyspira</taxon>
    </lineage>
</organism>
<dbReference type="InterPro" id="IPR006204">
    <property type="entry name" value="GHMP_kinase_N_dom"/>
</dbReference>
<feature type="domain" description="Galactokinase N-terminal" evidence="14">
    <location>
        <begin position="12"/>
        <end position="61"/>
    </location>
</feature>
<keyword evidence="9" id="KW-0119">Carbohydrate metabolism</keyword>
<name>A0A0G4K569_9SPIR</name>
<keyword evidence="3" id="KW-0479">Metal-binding</keyword>
<evidence type="ECO:0000313" key="15">
    <source>
        <dbReference type="EMBL" id="CRF32310.1"/>
    </source>
</evidence>
<dbReference type="InterPro" id="IPR014721">
    <property type="entry name" value="Ribsml_uS5_D2-typ_fold_subgr"/>
</dbReference>
<dbReference type="NCBIfam" id="TIGR00131">
    <property type="entry name" value="gal_kin"/>
    <property type="match status" value="1"/>
</dbReference>
<keyword evidence="11" id="KW-0175">Coiled coil</keyword>
<gene>
    <name evidence="15" type="ORF">BRSU_0710</name>
</gene>
<dbReference type="PIRSF" id="PIRSF000530">
    <property type="entry name" value="Galactokinase"/>
    <property type="match status" value="1"/>
</dbReference>
<dbReference type="Pfam" id="PF00288">
    <property type="entry name" value="GHMP_kinases_N"/>
    <property type="match status" value="1"/>
</dbReference>
<accession>A0A0G4K569</accession>
<dbReference type="FunFam" id="3.30.70.890:FF:000001">
    <property type="entry name" value="Galactokinase"/>
    <property type="match status" value="1"/>
</dbReference>
<reference evidence="16" key="1">
    <citation type="submission" date="2015-04" db="EMBL/GenBank/DDBJ databases">
        <authorList>
            <person name="Mushtaq Mamoona"/>
        </authorList>
    </citation>
    <scope>NUCLEOTIDE SEQUENCE [LARGE SCALE GENOMIC DNA]</scope>
    <source>
        <strain evidence="16">AN4859/03</strain>
    </source>
</reference>
<dbReference type="InterPro" id="IPR036554">
    <property type="entry name" value="GHMP_kinase_C_sf"/>
</dbReference>
<dbReference type="PRINTS" id="PR00959">
    <property type="entry name" value="MEVGALKINASE"/>
</dbReference>
<evidence type="ECO:0000256" key="5">
    <source>
        <dbReference type="ARBA" id="ARBA00022777"/>
    </source>
</evidence>
<dbReference type="InterPro" id="IPR006206">
    <property type="entry name" value="Mevalonate/galactokinase"/>
</dbReference>
<evidence type="ECO:0000256" key="6">
    <source>
        <dbReference type="ARBA" id="ARBA00022840"/>
    </source>
</evidence>
<dbReference type="Gene3D" id="3.30.70.890">
    <property type="entry name" value="GHMP kinase, C-terminal domain"/>
    <property type="match status" value="1"/>
</dbReference>
<feature type="coiled-coil region" evidence="11">
    <location>
        <begin position="223"/>
        <end position="253"/>
    </location>
</feature>
<dbReference type="Pfam" id="PF08544">
    <property type="entry name" value="GHMP_kinases_C"/>
    <property type="match status" value="1"/>
</dbReference>
<dbReference type="Pfam" id="PF10509">
    <property type="entry name" value="GalKase_gal_bdg"/>
    <property type="match status" value="1"/>
</dbReference>
<evidence type="ECO:0000256" key="7">
    <source>
        <dbReference type="ARBA" id="ARBA00022842"/>
    </source>
</evidence>
<evidence type="ECO:0000256" key="1">
    <source>
        <dbReference type="ARBA" id="ARBA00006566"/>
    </source>
</evidence>
<keyword evidence="16" id="KW-1185">Reference proteome</keyword>
<evidence type="ECO:0000259" key="12">
    <source>
        <dbReference type="Pfam" id="PF00288"/>
    </source>
</evidence>
<evidence type="ECO:0000256" key="8">
    <source>
        <dbReference type="ARBA" id="ARBA00023144"/>
    </source>
</evidence>
<dbReference type="SUPFAM" id="SSF54211">
    <property type="entry name" value="Ribosomal protein S5 domain 2-like"/>
    <property type="match status" value="1"/>
</dbReference>
<dbReference type="Proteomes" id="UP000043763">
    <property type="component" value="Unassembled WGS sequence"/>
</dbReference>
<dbReference type="InterPro" id="IPR020568">
    <property type="entry name" value="Ribosomal_Su5_D2-typ_SF"/>
</dbReference>
<evidence type="ECO:0000259" key="14">
    <source>
        <dbReference type="Pfam" id="PF10509"/>
    </source>
</evidence>
<dbReference type="EMBL" id="CVLB01000001">
    <property type="protein sequence ID" value="CRF32310.1"/>
    <property type="molecule type" value="Genomic_DNA"/>
</dbReference>
<evidence type="ECO:0000259" key="13">
    <source>
        <dbReference type="Pfam" id="PF08544"/>
    </source>
</evidence>
<keyword evidence="5 15" id="KW-0418">Kinase</keyword>
<dbReference type="GO" id="GO:0006012">
    <property type="term" value="P:galactose metabolic process"/>
    <property type="evidence" value="ECO:0007669"/>
    <property type="project" value="UniProtKB-UniRule"/>
</dbReference>
<keyword evidence="6" id="KW-0067">ATP-binding</keyword>
<dbReference type="RefSeq" id="WP_048593813.1">
    <property type="nucleotide sequence ID" value="NZ_CVLB01000001.1"/>
</dbReference>
<evidence type="ECO:0000256" key="4">
    <source>
        <dbReference type="ARBA" id="ARBA00022741"/>
    </source>
</evidence>
<dbReference type="InterPro" id="IPR019539">
    <property type="entry name" value="GalKase_N"/>
</dbReference>
<dbReference type="AlphaFoldDB" id="A0A0G4K569"/>
<evidence type="ECO:0000313" key="16">
    <source>
        <dbReference type="Proteomes" id="UP000043763"/>
    </source>
</evidence>
<feature type="domain" description="GHMP kinase N-terminal" evidence="12">
    <location>
        <begin position="96"/>
        <end position="181"/>
    </location>
</feature>
<keyword evidence="7" id="KW-0460">Magnesium</keyword>
<sequence>MIPRLHLKIVARFREVFGHKGDTKLYFAPGRVTVIGELIDYSDGDTITSAVDRGTYIVARKRPDNKVNIYAHSFKARKSFTLDDLEKNKEDEWAIYFKGVYSVLLEKGYKIHGMDIFVYTDLPFNTSLASSSSLCACLTFAALDINNIKDIEPIEMAKLSYEGEIKYASHRTSLSDHVTIFLAKENTLFLFNMKTLKYEYFDFNLGDYCMAVVNSNKKRTSSDGEYNARKRECENALKKLKEKKSNLKSLSDLKVKDADFIKETLQNKEQRRALYVSAEQDRVNQAVKAIKKGSVKDLANLILKTHDGLSKLYEVSTAELDILVEEAMNMDGVLGARMIGTGFGGGVLLFLKKTEVENVIENLYTHYKERTRRDADVYILKLSSGTRILPTEE</sequence>
<protein>
    <recommendedName>
        <fullName evidence="10">Galactokinase</fullName>
        <ecNumber evidence="10">2.7.1.6</ecNumber>
    </recommendedName>
</protein>
<evidence type="ECO:0000256" key="10">
    <source>
        <dbReference type="NCBIfam" id="TIGR00131"/>
    </source>
</evidence>
<dbReference type="InterPro" id="IPR013750">
    <property type="entry name" value="GHMP_kinase_C_dom"/>
</dbReference>
<dbReference type="Gene3D" id="3.30.230.10">
    <property type="match status" value="1"/>
</dbReference>
<dbReference type="SUPFAM" id="SSF55060">
    <property type="entry name" value="GHMP Kinase, C-terminal domain"/>
    <property type="match status" value="1"/>
</dbReference>
<dbReference type="PANTHER" id="PTHR10457">
    <property type="entry name" value="MEVALONATE KINASE/GALACTOKINASE"/>
    <property type="match status" value="1"/>
</dbReference>
<keyword evidence="8" id="KW-0299">Galactose metabolism</keyword>
<dbReference type="EC" id="2.7.1.6" evidence="10"/>
<dbReference type="GO" id="GO:0004335">
    <property type="term" value="F:galactokinase activity"/>
    <property type="evidence" value="ECO:0007669"/>
    <property type="project" value="UniProtKB-UniRule"/>
</dbReference>
<dbReference type="PANTHER" id="PTHR10457:SF7">
    <property type="entry name" value="GALACTOKINASE-RELATED"/>
    <property type="match status" value="1"/>
</dbReference>
<dbReference type="GO" id="GO:0005524">
    <property type="term" value="F:ATP binding"/>
    <property type="evidence" value="ECO:0007669"/>
    <property type="project" value="UniProtKB-UniRule"/>
</dbReference>
<proteinExistence type="inferred from homology"/>
<keyword evidence="4" id="KW-0547">Nucleotide-binding</keyword>
<evidence type="ECO:0000256" key="11">
    <source>
        <dbReference type="SAM" id="Coils"/>
    </source>
</evidence>
<dbReference type="OrthoDB" id="250531at2"/>
<dbReference type="InterPro" id="IPR000705">
    <property type="entry name" value="Galactokinase"/>
</dbReference>
<dbReference type="GO" id="GO:0005829">
    <property type="term" value="C:cytosol"/>
    <property type="evidence" value="ECO:0007669"/>
    <property type="project" value="TreeGrafter"/>
</dbReference>
<evidence type="ECO:0000256" key="9">
    <source>
        <dbReference type="ARBA" id="ARBA00023277"/>
    </source>
</evidence>